<dbReference type="Proteomes" id="UP000035065">
    <property type="component" value="Unassembled WGS sequence"/>
</dbReference>
<sequence length="142" mass="15853">MIFKGVRDGKPYVDHGLTSREWAQIPPRQFRLDQLTTVTTVLALDKLLSEDSTFYGDLFAHVVLFEGNLYLEDGLHRAVRSALRNRIIIHARMLDLDARIAAGLTPAPERPASAVETTAPIPPVGRIVHPSRRRSGAHRLPD</sequence>
<evidence type="ECO:0000313" key="3">
    <source>
        <dbReference type="Proteomes" id="UP000035065"/>
    </source>
</evidence>
<comment type="caution">
    <text evidence="2">The sequence shown here is derived from an EMBL/GenBank/DDBJ whole genome shotgun (WGS) entry which is preliminary data.</text>
</comment>
<evidence type="ECO:0008006" key="4">
    <source>
        <dbReference type="Google" id="ProtNLM"/>
    </source>
</evidence>
<evidence type="ECO:0000256" key="1">
    <source>
        <dbReference type="SAM" id="MobiDB-lite"/>
    </source>
</evidence>
<dbReference type="Pfam" id="PF23719">
    <property type="entry name" value="VapB"/>
    <property type="match status" value="1"/>
</dbReference>
<feature type="region of interest" description="Disordered" evidence="1">
    <location>
        <begin position="109"/>
        <end position="142"/>
    </location>
</feature>
<keyword evidence="3" id="KW-1185">Reference proteome</keyword>
<dbReference type="eggNOG" id="ENOG5032SQA">
    <property type="taxonomic scope" value="Bacteria"/>
</dbReference>
<name>F1YDU5_9ACTN</name>
<dbReference type="AlphaFoldDB" id="F1YDU5"/>
<protein>
    <recommendedName>
        <fullName evidence="4">Transcription regulator of the Arc/MetJ class</fullName>
    </recommendedName>
</protein>
<dbReference type="EMBL" id="AEUD01000001">
    <property type="protein sequence ID" value="EGD57035.1"/>
    <property type="molecule type" value="Genomic_DNA"/>
</dbReference>
<accession>F1YDU5</accession>
<proteinExistence type="predicted"/>
<feature type="compositionally biased region" description="Basic residues" evidence="1">
    <location>
        <begin position="129"/>
        <end position="142"/>
    </location>
</feature>
<organism evidence="2 3">
    <name type="scientific">Gordonia neofelifaecis NRRL B-59395</name>
    <dbReference type="NCBI Taxonomy" id="644548"/>
    <lineage>
        <taxon>Bacteria</taxon>
        <taxon>Bacillati</taxon>
        <taxon>Actinomycetota</taxon>
        <taxon>Actinomycetes</taxon>
        <taxon>Mycobacteriales</taxon>
        <taxon>Gordoniaceae</taxon>
        <taxon>Gordonia</taxon>
    </lineage>
</organism>
<evidence type="ECO:0000313" key="2">
    <source>
        <dbReference type="EMBL" id="EGD57035.1"/>
    </source>
</evidence>
<dbReference type="InterPro" id="IPR014447">
    <property type="entry name" value="VapB-like_prob"/>
</dbReference>
<dbReference type="OrthoDB" id="3727774at2"/>
<dbReference type="RefSeq" id="WP_009677600.1">
    <property type="nucleotide sequence ID" value="NZ_AEUD01000001.1"/>
</dbReference>
<gene>
    <name evidence="2" type="ORF">SCNU_01625</name>
</gene>
<reference evidence="2 3" key="1">
    <citation type="journal article" date="2011" name="J. Bacteriol.">
        <title>Draft Genome Sequence of Gordonia neofelifaecis NRRL B-59395, a Cholesterol-Degrading Actinomycete.</title>
        <authorList>
            <person name="Ge F."/>
            <person name="Li W."/>
            <person name="Chen G."/>
            <person name="Liu Y."/>
            <person name="Zhang G."/>
            <person name="Yong B."/>
            <person name="Wang Q."/>
            <person name="Wang N."/>
            <person name="Huang Z."/>
            <person name="Li W."/>
            <person name="Wang J."/>
            <person name="Wu C."/>
            <person name="Xie Q."/>
            <person name="Liu G."/>
        </authorList>
    </citation>
    <scope>NUCLEOTIDE SEQUENCE [LARGE SCALE GENOMIC DNA]</scope>
    <source>
        <strain evidence="2 3">NRRL B-59395</strain>
    </source>
</reference>
<dbReference type="STRING" id="644548.SCNU_01625"/>